<proteinExistence type="predicted"/>
<evidence type="ECO:0000313" key="2">
    <source>
        <dbReference type="Proteomes" id="UP000030060"/>
    </source>
</evidence>
<organism evidence="1 2">
    <name type="scientific">Pseudomonas fluorescens LMG 5329</name>
    <dbReference type="NCBI Taxonomy" id="1324332"/>
    <lineage>
        <taxon>Bacteria</taxon>
        <taxon>Pseudomonadati</taxon>
        <taxon>Pseudomonadota</taxon>
        <taxon>Gammaproteobacteria</taxon>
        <taxon>Pseudomonadales</taxon>
        <taxon>Pseudomonadaceae</taxon>
        <taxon>Pseudomonas</taxon>
    </lineage>
</organism>
<evidence type="ECO:0000313" key="1">
    <source>
        <dbReference type="EMBL" id="KGE69396.1"/>
    </source>
</evidence>
<dbReference type="NCBIfam" id="TIGR02683">
    <property type="entry name" value="upstrm_HI1419"/>
    <property type="match status" value="1"/>
</dbReference>
<dbReference type="PIRSF" id="PIRSF028744">
    <property type="entry name" value="Addict_mod_HI1419"/>
    <property type="match status" value="1"/>
</dbReference>
<protein>
    <submittedName>
        <fullName evidence="1">Addiction module protein</fullName>
    </submittedName>
</protein>
<dbReference type="EMBL" id="ASGY01000024">
    <property type="protein sequence ID" value="KGE69396.1"/>
    <property type="molecule type" value="Genomic_DNA"/>
</dbReference>
<dbReference type="PANTHER" id="PTHR41791">
    <property type="entry name" value="SSL7039 PROTEIN"/>
    <property type="match status" value="1"/>
</dbReference>
<dbReference type="PANTHER" id="PTHR41791:SF1">
    <property type="entry name" value="SSL7039 PROTEIN"/>
    <property type="match status" value="1"/>
</dbReference>
<sequence>MIDFNETIEFVQWLEAVRDPFAKVRVVKRIRMAEAGNFGDCEPVGDGVSEMRIHYGPGSRVYFTRRNKAVYLLLVGGDKSTQSRDIKRAKQIALNLGNEE</sequence>
<reference evidence="1 2" key="1">
    <citation type="journal article" date="2013" name="Genome Announc.">
        <title>Draft Genome Sequence of Pseudomonas fluorescens LMG 5329, a White Line-Inducing Principle-Producing Bioindicator for the Mushroom Pathogen Pseudomonas tolaasii.</title>
        <authorList>
            <person name="Ghequire M.G."/>
            <person name="Rokni-Zadeh H."/>
            <person name="Zarrineh P."/>
            <person name="De Mot R."/>
        </authorList>
    </citation>
    <scope>NUCLEOTIDE SEQUENCE [LARGE SCALE GENOMIC DNA]</scope>
    <source>
        <strain evidence="1 2">LMG 5329</strain>
    </source>
</reference>
<comment type="caution">
    <text evidence="1">The sequence shown here is derived from an EMBL/GenBank/DDBJ whole genome shotgun (WGS) entry which is preliminary data.</text>
</comment>
<dbReference type="RefSeq" id="WP_038842896.1">
    <property type="nucleotide sequence ID" value="NZ_ASGY01000024.1"/>
</dbReference>
<dbReference type="AlphaFoldDB" id="A0A0A1Z8R8"/>
<gene>
    <name evidence="1" type="ORF">K814_0103090</name>
</gene>
<dbReference type="InterPro" id="IPR014056">
    <property type="entry name" value="TypeIITA-like_toxin_pred"/>
</dbReference>
<accession>A0A0A1Z8R8</accession>
<dbReference type="Proteomes" id="UP000030060">
    <property type="component" value="Unassembled WGS sequence"/>
</dbReference>
<dbReference type="OrthoDB" id="9800258at2"/>
<name>A0A0A1Z8R8_PSEFL</name>